<keyword evidence="4" id="KW-0573">Peptidoglycan synthesis</keyword>
<evidence type="ECO:0000313" key="8">
    <source>
        <dbReference type="Proteomes" id="UP000176241"/>
    </source>
</evidence>
<keyword evidence="2" id="KW-0808">Transferase</keyword>
<evidence type="ECO:0000313" key="7">
    <source>
        <dbReference type="EMBL" id="OGY43988.1"/>
    </source>
</evidence>
<dbReference type="PROSITE" id="PS51191">
    <property type="entry name" value="FEMABX"/>
    <property type="match status" value="1"/>
</dbReference>
<dbReference type="Proteomes" id="UP000176241">
    <property type="component" value="Unassembled WGS sequence"/>
</dbReference>
<keyword evidence="3" id="KW-0133">Cell shape</keyword>
<proteinExistence type="inferred from homology"/>
<dbReference type="Gene3D" id="3.40.630.30">
    <property type="match status" value="2"/>
</dbReference>
<dbReference type="GO" id="GO:0008360">
    <property type="term" value="P:regulation of cell shape"/>
    <property type="evidence" value="ECO:0007669"/>
    <property type="project" value="UniProtKB-KW"/>
</dbReference>
<dbReference type="InterPro" id="IPR016181">
    <property type="entry name" value="Acyl_CoA_acyltransferase"/>
</dbReference>
<keyword evidence="5" id="KW-0012">Acyltransferase</keyword>
<evidence type="ECO:0000256" key="2">
    <source>
        <dbReference type="ARBA" id="ARBA00022679"/>
    </source>
</evidence>
<evidence type="ECO:0008006" key="9">
    <source>
        <dbReference type="Google" id="ProtNLM"/>
    </source>
</evidence>
<keyword evidence="6" id="KW-0961">Cell wall biogenesis/degradation</keyword>
<evidence type="ECO:0000256" key="1">
    <source>
        <dbReference type="ARBA" id="ARBA00009943"/>
    </source>
</evidence>
<dbReference type="AlphaFoldDB" id="A0A1G1XVC2"/>
<dbReference type="EMBL" id="MHIC01000038">
    <property type="protein sequence ID" value="OGY43988.1"/>
    <property type="molecule type" value="Genomic_DNA"/>
</dbReference>
<sequence>MQIVQVSEDLKQHWDSFVKTNAADGGLLQSWAWGDFQKSLDNKVFRLALVNGSGQIQAVILVVKHELHFEYNYLYCPRGPVINVVEIKHLNSLFAEIKNIAKEEKSFMIRVDPPWAVGNENRLIDVDFRRSEYEIQPKCNLVIDITKTEPEILAQMKPKTRYNIGLAQKHGIQVHISSEVADLESFWQLVKQTAKRDGFNPHSKEHYKKMFEILSKDGTMRLLLAEYDNKIIAANLVAFFGKFCTYLHGSSADMYREIMAPYLLQWQAIIEAKKLGCQYYDFGGVNAKTYNNEKWAGITRFKTGFAHRIPPREYIGSFEKVLNPVVFAAYKFVKQIRG</sequence>
<dbReference type="Pfam" id="PF02388">
    <property type="entry name" value="FemAB"/>
    <property type="match status" value="2"/>
</dbReference>
<evidence type="ECO:0000256" key="4">
    <source>
        <dbReference type="ARBA" id="ARBA00022984"/>
    </source>
</evidence>
<dbReference type="GO" id="GO:0016755">
    <property type="term" value="F:aminoacyltransferase activity"/>
    <property type="evidence" value="ECO:0007669"/>
    <property type="project" value="InterPro"/>
</dbReference>
<comment type="caution">
    <text evidence="7">The sequence shown here is derived from an EMBL/GenBank/DDBJ whole genome shotgun (WGS) entry which is preliminary data.</text>
</comment>
<dbReference type="InterPro" id="IPR050644">
    <property type="entry name" value="PG_Glycine_Bridge_Synth"/>
</dbReference>
<accession>A0A1G1XVC2</accession>
<name>A0A1G1XVC2_9BACT</name>
<reference evidence="7 8" key="1">
    <citation type="journal article" date="2016" name="Nat. Commun.">
        <title>Thousands of microbial genomes shed light on interconnected biogeochemical processes in an aquifer system.</title>
        <authorList>
            <person name="Anantharaman K."/>
            <person name="Brown C.T."/>
            <person name="Hug L.A."/>
            <person name="Sharon I."/>
            <person name="Castelle C.J."/>
            <person name="Probst A.J."/>
            <person name="Thomas B.C."/>
            <person name="Singh A."/>
            <person name="Wilkins M.J."/>
            <person name="Karaoz U."/>
            <person name="Brodie E.L."/>
            <person name="Williams K.H."/>
            <person name="Hubbard S.S."/>
            <person name="Banfield J.F."/>
        </authorList>
    </citation>
    <scope>NUCLEOTIDE SEQUENCE [LARGE SCALE GENOMIC DNA]</scope>
</reference>
<evidence type="ECO:0000256" key="6">
    <source>
        <dbReference type="ARBA" id="ARBA00023316"/>
    </source>
</evidence>
<dbReference type="InterPro" id="IPR003447">
    <property type="entry name" value="FEMABX"/>
</dbReference>
<protein>
    <recommendedName>
        <fullName evidence="9">BioF2-like acetyltransferase domain-containing protein</fullName>
    </recommendedName>
</protein>
<dbReference type="GO" id="GO:0009252">
    <property type="term" value="P:peptidoglycan biosynthetic process"/>
    <property type="evidence" value="ECO:0007669"/>
    <property type="project" value="UniProtKB-KW"/>
</dbReference>
<evidence type="ECO:0000256" key="5">
    <source>
        <dbReference type="ARBA" id="ARBA00023315"/>
    </source>
</evidence>
<gene>
    <name evidence="7" type="ORF">A2731_02585</name>
</gene>
<comment type="similarity">
    <text evidence="1">Belongs to the FemABX family.</text>
</comment>
<dbReference type="PANTHER" id="PTHR36174">
    <property type="entry name" value="LIPID II:GLYCINE GLYCYLTRANSFERASE"/>
    <property type="match status" value="1"/>
</dbReference>
<dbReference type="PANTHER" id="PTHR36174:SF1">
    <property type="entry name" value="LIPID II:GLYCINE GLYCYLTRANSFERASE"/>
    <property type="match status" value="1"/>
</dbReference>
<dbReference type="GO" id="GO:0071555">
    <property type="term" value="P:cell wall organization"/>
    <property type="evidence" value="ECO:0007669"/>
    <property type="project" value="UniProtKB-KW"/>
</dbReference>
<evidence type="ECO:0000256" key="3">
    <source>
        <dbReference type="ARBA" id="ARBA00022960"/>
    </source>
</evidence>
<dbReference type="SUPFAM" id="SSF55729">
    <property type="entry name" value="Acyl-CoA N-acyltransferases (Nat)"/>
    <property type="match status" value="2"/>
</dbReference>
<dbReference type="STRING" id="1797533.A2731_02585"/>
<organism evidence="7 8">
    <name type="scientific">Candidatus Buchananbacteria bacterium RIFCSPHIGHO2_01_FULL_39_8</name>
    <dbReference type="NCBI Taxonomy" id="1797533"/>
    <lineage>
        <taxon>Bacteria</taxon>
        <taxon>Candidatus Buchananiibacteriota</taxon>
    </lineage>
</organism>